<organism evidence="2 3">
    <name type="scientific">Lolium multiflorum</name>
    <name type="common">Italian ryegrass</name>
    <name type="synonym">Lolium perenne subsp. multiflorum</name>
    <dbReference type="NCBI Taxonomy" id="4521"/>
    <lineage>
        <taxon>Eukaryota</taxon>
        <taxon>Viridiplantae</taxon>
        <taxon>Streptophyta</taxon>
        <taxon>Embryophyta</taxon>
        <taxon>Tracheophyta</taxon>
        <taxon>Spermatophyta</taxon>
        <taxon>Magnoliopsida</taxon>
        <taxon>Liliopsida</taxon>
        <taxon>Poales</taxon>
        <taxon>Poaceae</taxon>
        <taxon>BOP clade</taxon>
        <taxon>Pooideae</taxon>
        <taxon>Poodae</taxon>
        <taxon>Poeae</taxon>
        <taxon>Poeae Chloroplast Group 2 (Poeae type)</taxon>
        <taxon>Loliodinae</taxon>
        <taxon>Loliinae</taxon>
        <taxon>Lolium</taxon>
    </lineage>
</organism>
<feature type="domain" description="Reverse transcriptase" evidence="1">
    <location>
        <begin position="320"/>
        <end position="429"/>
    </location>
</feature>
<evidence type="ECO:0000313" key="3">
    <source>
        <dbReference type="Proteomes" id="UP001231189"/>
    </source>
</evidence>
<dbReference type="Proteomes" id="UP001231189">
    <property type="component" value="Unassembled WGS sequence"/>
</dbReference>
<gene>
    <name evidence="2" type="ORF">QYE76_011513</name>
</gene>
<reference evidence="2" key="1">
    <citation type="submission" date="2023-07" db="EMBL/GenBank/DDBJ databases">
        <title>A chromosome-level genome assembly of Lolium multiflorum.</title>
        <authorList>
            <person name="Chen Y."/>
            <person name="Copetti D."/>
            <person name="Kolliker R."/>
            <person name="Studer B."/>
        </authorList>
    </citation>
    <scope>NUCLEOTIDE SEQUENCE</scope>
    <source>
        <strain evidence="2">02402/16</strain>
        <tissue evidence="2">Leaf</tissue>
    </source>
</reference>
<dbReference type="Pfam" id="PF00078">
    <property type="entry name" value="RVT_1"/>
    <property type="match status" value="1"/>
</dbReference>
<sequence length="555" mass="62704">MASPAGSSNQASGSRSKKTETIGDLLQHLGIDDDELDNLVFEEEESTPKQGLKWMALAKVKDGGPWLFRKNIVCIEEYDGLVDPESIDLNYFDTWIQIHKLPIGYRNVPLIKNLTEKKVGKVIKVETNVQGLGNFVRVRVRLDVRKNIARVVTISRNREAVGEANVLAKLAHMHASLHAWDKDILQKPKCRLRSAQRKLDRALAGPMSEENEIIAKEQAALIELLLEQDEDVDPELLEKIQPKVSDNMNESLVAPFTAEDVKKAAFSIGDLKAPGPDGLHAIFYKRFWNICGPEITSEVLQALNTWMIPNGWNDTNVVLIPKVDNPESITQFRPISLCNVIYKIISKMLSFRLKRILPEIISPMQGAFVPERLITDNVLLAYESIHSIKNRRNGTNGACAVKLDMHKAYDRVEWIFLENMMRRLGFAERNPSKEIFSELDEINAQGPIFARSFQKTEREAKWGHEVATHRAARPKPWPRRPVVWALVPPFDLPFRLLKASVAKPPYREPRYGKHYRDAAAASHLGGFGDRLRHPAGEGIITGGALHHHARLRIDA</sequence>
<dbReference type="InterPro" id="IPR052343">
    <property type="entry name" value="Retrotransposon-Effector_Assoc"/>
</dbReference>
<dbReference type="InterPro" id="IPR043502">
    <property type="entry name" value="DNA/RNA_pol_sf"/>
</dbReference>
<dbReference type="EMBL" id="JAUUTY010000001">
    <property type="protein sequence ID" value="KAK1694816.1"/>
    <property type="molecule type" value="Genomic_DNA"/>
</dbReference>
<dbReference type="AlphaFoldDB" id="A0AAD8X329"/>
<dbReference type="PANTHER" id="PTHR46890">
    <property type="entry name" value="NON-LTR RETROLELEMENT REVERSE TRANSCRIPTASE-LIKE PROTEIN-RELATED"/>
    <property type="match status" value="1"/>
</dbReference>
<name>A0AAD8X329_LOLMU</name>
<accession>A0AAD8X329</accession>
<evidence type="ECO:0000259" key="1">
    <source>
        <dbReference type="Pfam" id="PF00078"/>
    </source>
</evidence>
<protein>
    <recommendedName>
        <fullName evidence="1">Reverse transcriptase domain-containing protein</fullName>
    </recommendedName>
</protein>
<dbReference type="CDD" id="cd01650">
    <property type="entry name" value="RT_nLTR_like"/>
    <property type="match status" value="1"/>
</dbReference>
<comment type="caution">
    <text evidence="2">The sequence shown here is derived from an EMBL/GenBank/DDBJ whole genome shotgun (WGS) entry which is preliminary data.</text>
</comment>
<dbReference type="InterPro" id="IPR000477">
    <property type="entry name" value="RT_dom"/>
</dbReference>
<evidence type="ECO:0000313" key="2">
    <source>
        <dbReference type="EMBL" id="KAK1694816.1"/>
    </source>
</evidence>
<keyword evidence="3" id="KW-1185">Reference proteome</keyword>
<dbReference type="PANTHER" id="PTHR46890:SF48">
    <property type="entry name" value="RNA-DIRECTED DNA POLYMERASE"/>
    <property type="match status" value="1"/>
</dbReference>
<dbReference type="SUPFAM" id="SSF56672">
    <property type="entry name" value="DNA/RNA polymerases"/>
    <property type="match status" value="1"/>
</dbReference>
<proteinExistence type="predicted"/>